<dbReference type="AlphaFoldDB" id="A0A6V8PF23"/>
<evidence type="ECO:0000313" key="2">
    <source>
        <dbReference type="EMBL" id="GFP38569.1"/>
    </source>
</evidence>
<organism evidence="1 4">
    <name type="scientific">Candidatus Hakubella thermalkaliphila</name>
    <dbReference type="NCBI Taxonomy" id="2754717"/>
    <lineage>
        <taxon>Bacteria</taxon>
        <taxon>Bacillati</taxon>
        <taxon>Actinomycetota</taxon>
        <taxon>Actinomycetota incertae sedis</taxon>
        <taxon>Candidatus Hakubellales</taxon>
        <taxon>Candidatus Hakubellaceae</taxon>
        <taxon>Candidatus Hakubella</taxon>
    </lineage>
</organism>
<protein>
    <recommendedName>
        <fullName evidence="5">DUF429 domain-containing protein</fullName>
    </recommendedName>
</protein>
<dbReference type="Proteomes" id="UP000569018">
    <property type="component" value="Unassembled WGS sequence"/>
</dbReference>
<evidence type="ECO:0000313" key="1">
    <source>
        <dbReference type="EMBL" id="GFP31309.1"/>
    </source>
</evidence>
<name>A0A6V8PF23_9ACTN</name>
<dbReference type="Proteomes" id="UP000588083">
    <property type="component" value="Unassembled WGS sequence"/>
</dbReference>
<dbReference type="EMBL" id="BLSD01000008">
    <property type="protein sequence ID" value="GFP38569.1"/>
    <property type="molecule type" value="Genomic_DNA"/>
</dbReference>
<accession>A0A6V8PF23</accession>
<proteinExistence type="predicted"/>
<gene>
    <name evidence="1" type="ORF">HKBW3S34_02229</name>
    <name evidence="2" type="ORF">HKBW3S47_00270</name>
</gene>
<keyword evidence="4" id="KW-1185">Reference proteome</keyword>
<evidence type="ECO:0008006" key="5">
    <source>
        <dbReference type="Google" id="ProtNLM"/>
    </source>
</evidence>
<sequence>MMHFIGIDLAWKMSDSPSSGVPRSACVALGQAGHICSAALVHTDEEILSFITQFAKEELLVRGWRWLLGAFPSFVARFAKEDLLVGIDAPLRIPTQQPRRRKVERILARLGMPAFTPNPAWLKRIFGGIRGEVLVEKLRQLGILYQVRVNKEKPCRVVSEVYPTATLKVLYWEHSQGWTGELLEEDEFWKKFRKISIPPYKRRCTVEAKAGNLKSNLALMEKIPGPRLRIRDILSCFSGAENWPQNSEEIGAHLGHIRLNQLGDLLDATLAAYTVWRYWHLGEVKSCIVGTGEDGFVLLPCDSNLKRRIELVNDPTFAVNRY</sequence>
<comment type="caution">
    <text evidence="1">The sequence shown here is derived from an EMBL/GenBank/DDBJ whole genome shotgun (WGS) entry which is preliminary data.</text>
</comment>
<dbReference type="RefSeq" id="WP_176235309.1">
    <property type="nucleotide sequence ID" value="NZ_BLRZ01000254.1"/>
</dbReference>
<reference evidence="3 4" key="1">
    <citation type="journal article" date="2020" name="Front. Microbiol.">
        <title>Single-cell genomics of novel Actinobacteria with the Wood-Ljungdahl pathway discovered in a serpentinizing system.</title>
        <authorList>
            <person name="Merino N."/>
            <person name="Kawai M."/>
            <person name="Boyd E.S."/>
            <person name="Colman D.R."/>
            <person name="McGlynn S.E."/>
            <person name="Nealson K.H."/>
            <person name="Kurokawa K."/>
            <person name="Hongoh Y."/>
        </authorList>
    </citation>
    <scope>NUCLEOTIDE SEQUENCE [LARGE SCALE GENOMIC DNA]</scope>
    <source>
        <strain evidence="1 4">S34</strain>
        <strain evidence="2 3">S47</strain>
    </source>
</reference>
<evidence type="ECO:0000313" key="3">
    <source>
        <dbReference type="Proteomes" id="UP000569018"/>
    </source>
</evidence>
<evidence type="ECO:0000313" key="4">
    <source>
        <dbReference type="Proteomes" id="UP000588083"/>
    </source>
</evidence>
<dbReference type="EMBL" id="BLRZ01000254">
    <property type="protein sequence ID" value="GFP31309.1"/>
    <property type="molecule type" value="Genomic_DNA"/>
</dbReference>